<evidence type="ECO:0000313" key="3">
    <source>
        <dbReference type="Proteomes" id="UP000095038"/>
    </source>
</evidence>
<reference evidence="3" key="1">
    <citation type="submission" date="2016-05" db="EMBL/GenBank/DDBJ databases">
        <title>Comparative genomics of biotechnologically important yeasts.</title>
        <authorList>
            <consortium name="DOE Joint Genome Institute"/>
            <person name="Riley R."/>
            <person name="Haridas S."/>
            <person name="Wolfe K.H."/>
            <person name="Lopes M.R."/>
            <person name="Hittinger C.T."/>
            <person name="Goker M."/>
            <person name="Salamov A."/>
            <person name="Wisecaver J."/>
            <person name="Long T.M."/>
            <person name="Aerts A.L."/>
            <person name="Barry K."/>
            <person name="Choi C."/>
            <person name="Clum A."/>
            <person name="Coughlan A.Y."/>
            <person name="Deshpande S."/>
            <person name="Douglass A.P."/>
            <person name="Hanson S.J."/>
            <person name="Klenk H.-P."/>
            <person name="Labutti K."/>
            <person name="Lapidus A."/>
            <person name="Lindquist E."/>
            <person name="Lipzen A."/>
            <person name="Meier-Kolthoff J.P."/>
            <person name="Ohm R.A."/>
            <person name="Otillar R.P."/>
            <person name="Pangilinan J."/>
            <person name="Peng Y."/>
            <person name="Rokas A."/>
            <person name="Rosa C.A."/>
            <person name="Scheuner C."/>
            <person name="Sibirny A.A."/>
            <person name="Slot J.C."/>
            <person name="Stielow J.B."/>
            <person name="Sun H."/>
            <person name="Kurtzman C.P."/>
            <person name="Blackwell M."/>
            <person name="Grigoriev I.V."/>
            <person name="Jeffries T.W."/>
        </authorList>
    </citation>
    <scope>NUCLEOTIDE SEQUENCE [LARGE SCALE GENOMIC DNA]</scope>
    <source>
        <strain evidence="3">DSM 1968</strain>
    </source>
</reference>
<dbReference type="GeneID" id="30962466"/>
<organism evidence="2 3">
    <name type="scientific">Ascoidea rubescens DSM 1968</name>
    <dbReference type="NCBI Taxonomy" id="1344418"/>
    <lineage>
        <taxon>Eukaryota</taxon>
        <taxon>Fungi</taxon>
        <taxon>Dikarya</taxon>
        <taxon>Ascomycota</taxon>
        <taxon>Saccharomycotina</taxon>
        <taxon>Saccharomycetes</taxon>
        <taxon>Ascoideaceae</taxon>
        <taxon>Ascoidea</taxon>
    </lineage>
</organism>
<keyword evidence="3" id="KW-1185">Reference proteome</keyword>
<sequence>MKVRVKQAISCLSISGIINIKFSSAQSHFIFSKKVLVNFKRKSKSQSRRKKKKRKSRIQSLH</sequence>
<name>A0A1D2VBR4_9ASCO</name>
<evidence type="ECO:0000313" key="2">
    <source>
        <dbReference type="EMBL" id="ODV59051.1"/>
    </source>
</evidence>
<accession>A0A1D2VBR4</accession>
<dbReference type="AlphaFoldDB" id="A0A1D2VBR4"/>
<dbReference type="Proteomes" id="UP000095038">
    <property type="component" value="Unassembled WGS sequence"/>
</dbReference>
<dbReference type="EMBL" id="KV454488">
    <property type="protein sequence ID" value="ODV59051.1"/>
    <property type="molecule type" value="Genomic_DNA"/>
</dbReference>
<protein>
    <submittedName>
        <fullName evidence="2">Uncharacterized protein</fullName>
    </submittedName>
</protein>
<dbReference type="InParanoid" id="A0A1D2VBR4"/>
<gene>
    <name evidence="2" type="ORF">ASCRUDRAFT_115791</name>
</gene>
<dbReference type="RefSeq" id="XP_020045358.1">
    <property type="nucleotide sequence ID" value="XM_020188830.1"/>
</dbReference>
<evidence type="ECO:0000256" key="1">
    <source>
        <dbReference type="SAM" id="MobiDB-lite"/>
    </source>
</evidence>
<feature type="region of interest" description="Disordered" evidence="1">
    <location>
        <begin position="41"/>
        <end position="62"/>
    </location>
</feature>
<proteinExistence type="predicted"/>